<dbReference type="InterPro" id="IPR045312">
    <property type="entry name" value="PCBER-like"/>
</dbReference>
<dbReference type="InterPro" id="IPR045263">
    <property type="entry name" value="GLUT"/>
</dbReference>
<dbReference type="CDD" id="cd05259">
    <property type="entry name" value="PCBER_SDR_a"/>
    <property type="match status" value="1"/>
</dbReference>
<feature type="transmembrane region" description="Helical" evidence="10">
    <location>
        <begin position="743"/>
        <end position="761"/>
    </location>
</feature>
<dbReference type="AlphaFoldDB" id="A0AA40FC90"/>
<dbReference type="InterPro" id="IPR005829">
    <property type="entry name" value="Sugar_transporter_CS"/>
</dbReference>
<comment type="subcellular location">
    <subcellularLocation>
        <location evidence="1">Membrane</location>
        <topology evidence="1">Multi-pass membrane protein</topology>
    </subcellularLocation>
</comment>
<evidence type="ECO:0000256" key="1">
    <source>
        <dbReference type="ARBA" id="ARBA00004141"/>
    </source>
</evidence>
<evidence type="ECO:0000256" key="6">
    <source>
        <dbReference type="ARBA" id="ARBA00022989"/>
    </source>
</evidence>
<feature type="transmembrane region" description="Helical" evidence="10">
    <location>
        <begin position="582"/>
        <end position="606"/>
    </location>
</feature>
<feature type="transmembrane region" description="Helical" evidence="10">
    <location>
        <begin position="440"/>
        <end position="461"/>
    </location>
</feature>
<dbReference type="InterPro" id="IPR036291">
    <property type="entry name" value="NAD(P)-bd_dom_sf"/>
</dbReference>
<feature type="transmembrane region" description="Helical" evidence="10">
    <location>
        <begin position="351"/>
        <end position="369"/>
    </location>
</feature>
<dbReference type="InterPro" id="IPR005828">
    <property type="entry name" value="MFS_sugar_transport-like"/>
</dbReference>
<feature type="transmembrane region" description="Helical" evidence="10">
    <location>
        <begin position="676"/>
        <end position="700"/>
    </location>
</feature>
<evidence type="ECO:0000256" key="10">
    <source>
        <dbReference type="SAM" id="Phobius"/>
    </source>
</evidence>
<feature type="transmembrane region" description="Helical" evidence="10">
    <location>
        <begin position="381"/>
        <end position="405"/>
    </location>
</feature>
<dbReference type="GO" id="GO:0015149">
    <property type="term" value="F:hexose transmembrane transporter activity"/>
    <property type="evidence" value="ECO:0007669"/>
    <property type="project" value="TreeGrafter"/>
</dbReference>
<evidence type="ECO:0000256" key="2">
    <source>
        <dbReference type="ARBA" id="ARBA00010992"/>
    </source>
</evidence>
<dbReference type="InterPro" id="IPR020846">
    <property type="entry name" value="MFS_dom"/>
</dbReference>
<feature type="region of interest" description="Disordered" evidence="9">
    <location>
        <begin position="522"/>
        <end position="541"/>
    </location>
</feature>
<dbReference type="Gene3D" id="1.20.1250.20">
    <property type="entry name" value="MFS general substrate transporter like domains"/>
    <property type="match status" value="1"/>
</dbReference>
<dbReference type="InterPro" id="IPR036259">
    <property type="entry name" value="MFS_trans_sf"/>
</dbReference>
<dbReference type="Gene3D" id="3.40.50.720">
    <property type="entry name" value="NAD(P)-binding Rossmann-like Domain"/>
    <property type="match status" value="1"/>
</dbReference>
<feature type="transmembrane region" description="Helical" evidence="10">
    <location>
        <begin position="612"/>
        <end position="634"/>
    </location>
</feature>
<dbReference type="SUPFAM" id="SSF103473">
    <property type="entry name" value="MFS general substrate transporter"/>
    <property type="match status" value="1"/>
</dbReference>
<keyword evidence="5" id="KW-0521">NADP</keyword>
<comment type="caution">
    <text evidence="12">The sequence shown here is derived from an EMBL/GenBank/DDBJ whole genome shotgun (WGS) entry which is preliminary data.</text>
</comment>
<keyword evidence="4 10" id="KW-0812">Transmembrane</keyword>
<gene>
    <name evidence="12" type="ORF">B0T18DRAFT_435294</name>
</gene>
<dbReference type="PANTHER" id="PTHR23503">
    <property type="entry name" value="SOLUTE CARRIER FAMILY 2"/>
    <property type="match status" value="1"/>
</dbReference>
<comment type="similarity">
    <text evidence="2">Belongs to the major facilitator superfamily. Sugar transporter (TC 2.A.1.1) family.</text>
</comment>
<dbReference type="PANTHER" id="PTHR23503:SF8">
    <property type="entry name" value="FACILITATED GLUCOSE TRANSPORTER PROTEIN 1"/>
    <property type="match status" value="1"/>
</dbReference>
<evidence type="ECO:0000256" key="8">
    <source>
        <dbReference type="ARBA" id="ARBA00023136"/>
    </source>
</evidence>
<dbReference type="PRINTS" id="PR00171">
    <property type="entry name" value="SUGRTRNSPORT"/>
</dbReference>
<feature type="domain" description="Major facilitator superfamily (MFS) profile" evidence="11">
    <location>
        <begin position="275"/>
        <end position="768"/>
    </location>
</feature>
<sequence>MSPLPSHVLVFGGTGTIGRYIVTSLLRAKPAGTRISVFTSPSSAASKADLFSSWKSQGLDGVITGDLASESDIAAAYRGVDTVVSALGRAVLDKQIELLRLAEASESVQWFLPSEYGTDVEHNDKSPGEKPHQFKLAVRKYVRENVKRVKVTYVVTGPYFDMWVNLAGGHEQLGGYAPEKKEAYVIGDGEGRVGFCTMWDVGKFVAATLRHPEESFGKALKVQSFVVTPNQVVAEYEKQTGAKFKVTQTPLDEVRAIEARLWEDKNPAAGSATLRRIWAEGGTLYAKNDNDVVGMKLEDLDSLEGAAELNAPEDVIRCRKKSISALQRVAALVTKPKATAPLDCIPMDDHSFAAVSAVFTIGGLLGALTAGPFTSKRGRKLAMATTAALFLLGSIVETTASSAVLLGAGRFLTGIGAGASTVIVPLYISEIAPPAQRGFFGAFTQISINVGILFTQTLGYFMSHDSAWRWVLGTGVIIALTQGLGLFIIPESPAWTATARGDVARARRILQRIRGKHTNIDDEVETWNGGDGKLPSEAEGLLDEDDGDAVGTPLTPQTSATPTERVHLGFAQVLRDPLTRPAIIAVVGIMFAQQLCGINSVIMYSVSLLQDLLPINSGLLTIIISIVNLGVTMASSPLPDKFGRKTCILVSIIGQGSSSLALALSIVFGVKILSAIAVLLFVAFFAIGLGPVPFILASELVGAEAVGATQSWALGASYIATFLVAYLFPIVNSALNDALGGAGWVYFLFAGFALVFTGFIARNVPETRGKRDADEVWGRTRRTD</sequence>
<feature type="transmembrane region" description="Helical" evidence="10">
    <location>
        <begin position="712"/>
        <end position="731"/>
    </location>
</feature>
<dbReference type="InterPro" id="IPR003663">
    <property type="entry name" value="Sugar/inositol_transpt"/>
</dbReference>
<evidence type="ECO:0000256" key="7">
    <source>
        <dbReference type="ARBA" id="ARBA00023002"/>
    </source>
</evidence>
<dbReference type="Pfam" id="PF00083">
    <property type="entry name" value="Sugar_tr"/>
    <property type="match status" value="1"/>
</dbReference>
<dbReference type="Proteomes" id="UP001172155">
    <property type="component" value="Unassembled WGS sequence"/>
</dbReference>
<proteinExistence type="inferred from homology"/>
<dbReference type="PROSITE" id="PS00217">
    <property type="entry name" value="SUGAR_TRANSPORT_2"/>
    <property type="match status" value="1"/>
</dbReference>
<dbReference type="Pfam" id="PF05368">
    <property type="entry name" value="NmrA"/>
    <property type="match status" value="1"/>
</dbReference>
<dbReference type="EMBL" id="JAUKUD010000001">
    <property type="protein sequence ID" value="KAK0755120.1"/>
    <property type="molecule type" value="Genomic_DNA"/>
</dbReference>
<keyword evidence="6 10" id="KW-1133">Transmembrane helix</keyword>
<evidence type="ECO:0000313" key="13">
    <source>
        <dbReference type="Proteomes" id="UP001172155"/>
    </source>
</evidence>
<feature type="transmembrane region" description="Helical" evidence="10">
    <location>
        <begin position="467"/>
        <end position="489"/>
    </location>
</feature>
<accession>A0AA40FC90</accession>
<keyword evidence="3" id="KW-0813">Transport</keyword>
<evidence type="ECO:0000256" key="3">
    <source>
        <dbReference type="ARBA" id="ARBA00022448"/>
    </source>
</evidence>
<keyword evidence="7" id="KW-0560">Oxidoreductase</keyword>
<dbReference type="InterPro" id="IPR008030">
    <property type="entry name" value="NmrA-like"/>
</dbReference>
<dbReference type="GO" id="GO:0016491">
    <property type="term" value="F:oxidoreductase activity"/>
    <property type="evidence" value="ECO:0007669"/>
    <property type="project" value="UniProtKB-KW"/>
</dbReference>
<dbReference type="GO" id="GO:0016020">
    <property type="term" value="C:membrane"/>
    <property type="evidence" value="ECO:0007669"/>
    <property type="project" value="UniProtKB-SubCell"/>
</dbReference>
<protein>
    <recommendedName>
        <fullName evidence="11">Major facilitator superfamily (MFS) profile domain-containing protein</fullName>
    </recommendedName>
</protein>
<feature type="transmembrane region" description="Helical" evidence="10">
    <location>
        <begin position="646"/>
        <end position="670"/>
    </location>
</feature>
<feature type="transmembrane region" description="Helical" evidence="10">
    <location>
        <begin position="411"/>
        <end position="428"/>
    </location>
</feature>
<dbReference type="PROSITE" id="PS50850">
    <property type="entry name" value="MFS"/>
    <property type="match status" value="1"/>
</dbReference>
<dbReference type="Gene3D" id="3.90.25.10">
    <property type="entry name" value="UDP-galactose 4-epimerase, domain 1"/>
    <property type="match status" value="1"/>
</dbReference>
<reference evidence="12" key="1">
    <citation type="submission" date="2023-06" db="EMBL/GenBank/DDBJ databases">
        <title>Genome-scale phylogeny and comparative genomics of the fungal order Sordariales.</title>
        <authorList>
            <consortium name="Lawrence Berkeley National Laboratory"/>
            <person name="Hensen N."/>
            <person name="Bonometti L."/>
            <person name="Westerberg I."/>
            <person name="Brannstrom I.O."/>
            <person name="Guillou S."/>
            <person name="Cros-Aarteil S."/>
            <person name="Calhoun S."/>
            <person name="Haridas S."/>
            <person name="Kuo A."/>
            <person name="Mondo S."/>
            <person name="Pangilinan J."/>
            <person name="Riley R."/>
            <person name="LaButti K."/>
            <person name="Andreopoulos B."/>
            <person name="Lipzen A."/>
            <person name="Chen C."/>
            <person name="Yanf M."/>
            <person name="Daum C."/>
            <person name="Ng V."/>
            <person name="Clum A."/>
            <person name="Steindorff A."/>
            <person name="Ohm R."/>
            <person name="Martin F."/>
            <person name="Silar P."/>
            <person name="Natvig D."/>
            <person name="Lalanne C."/>
            <person name="Gautier V."/>
            <person name="Ament-velasquez S.L."/>
            <person name="Kruys A."/>
            <person name="Hutchinson M.I."/>
            <person name="Powell A.J."/>
            <person name="Barry K."/>
            <person name="Miller A.N."/>
            <person name="Grigoriev I.V."/>
            <person name="Debuchy R."/>
            <person name="Gladieux P."/>
            <person name="Thoren M.H."/>
            <person name="Johannesson H."/>
        </authorList>
    </citation>
    <scope>NUCLEOTIDE SEQUENCE</scope>
    <source>
        <strain evidence="12">SMH3187-1</strain>
    </source>
</reference>
<evidence type="ECO:0000256" key="5">
    <source>
        <dbReference type="ARBA" id="ARBA00022857"/>
    </source>
</evidence>
<name>A0AA40FC90_9PEZI</name>
<keyword evidence="13" id="KW-1185">Reference proteome</keyword>
<organism evidence="12 13">
    <name type="scientific">Schizothecium vesticola</name>
    <dbReference type="NCBI Taxonomy" id="314040"/>
    <lineage>
        <taxon>Eukaryota</taxon>
        <taxon>Fungi</taxon>
        <taxon>Dikarya</taxon>
        <taxon>Ascomycota</taxon>
        <taxon>Pezizomycotina</taxon>
        <taxon>Sordariomycetes</taxon>
        <taxon>Sordariomycetidae</taxon>
        <taxon>Sordariales</taxon>
        <taxon>Schizotheciaceae</taxon>
        <taxon>Schizothecium</taxon>
    </lineage>
</organism>
<evidence type="ECO:0000259" key="11">
    <source>
        <dbReference type="PROSITE" id="PS50850"/>
    </source>
</evidence>
<keyword evidence="8 10" id="KW-0472">Membrane</keyword>
<evidence type="ECO:0000256" key="9">
    <source>
        <dbReference type="SAM" id="MobiDB-lite"/>
    </source>
</evidence>
<dbReference type="SUPFAM" id="SSF51735">
    <property type="entry name" value="NAD(P)-binding Rossmann-fold domains"/>
    <property type="match status" value="1"/>
</dbReference>
<evidence type="ECO:0000313" key="12">
    <source>
        <dbReference type="EMBL" id="KAK0755120.1"/>
    </source>
</evidence>
<evidence type="ECO:0000256" key="4">
    <source>
        <dbReference type="ARBA" id="ARBA00022692"/>
    </source>
</evidence>